<dbReference type="RefSeq" id="XP_041288114.1">
    <property type="nucleotide sequence ID" value="XM_041439968.1"/>
</dbReference>
<dbReference type="EMBL" id="JABBWM010000071">
    <property type="protein sequence ID" value="KAG2096107.1"/>
    <property type="molecule type" value="Genomic_DNA"/>
</dbReference>
<dbReference type="AlphaFoldDB" id="A0A9P7EYY9"/>
<dbReference type="GeneID" id="64702227"/>
<reference evidence="3" key="1">
    <citation type="journal article" date="2020" name="New Phytol.">
        <title>Comparative genomics reveals dynamic genome evolution in host specialist ectomycorrhizal fungi.</title>
        <authorList>
            <person name="Lofgren L.A."/>
            <person name="Nguyen N.H."/>
            <person name="Vilgalys R."/>
            <person name="Ruytinx J."/>
            <person name="Liao H.L."/>
            <person name="Branco S."/>
            <person name="Kuo A."/>
            <person name="LaButti K."/>
            <person name="Lipzen A."/>
            <person name="Andreopoulos W."/>
            <person name="Pangilinan J."/>
            <person name="Riley R."/>
            <person name="Hundley H."/>
            <person name="Na H."/>
            <person name="Barry K."/>
            <person name="Grigoriev I.V."/>
            <person name="Stajich J.E."/>
            <person name="Kennedy P.G."/>
        </authorList>
    </citation>
    <scope>NUCLEOTIDE SEQUENCE</scope>
    <source>
        <strain evidence="3">FC423</strain>
    </source>
</reference>
<sequence>MFATLFSVTLFVVLAIQGVFADLTIDTPSLTQCGSVQITWTASSPPYSLLVAPADDLCGEALVDLGQQAGLSYQWNVALAAGTAAVLFIEDFQGNEAWSGTMTVGASSDSSCLTSTTSHNASAVSGTLPTTPAAAAESTTSPYSPAGAANAGLAPSGGALSIRPLSALTSVGSGLLALFALVL</sequence>
<feature type="compositionally biased region" description="Low complexity" evidence="1">
    <location>
        <begin position="125"/>
        <end position="141"/>
    </location>
</feature>
<gene>
    <name evidence="3" type="ORF">F5147DRAFT_747638</name>
</gene>
<name>A0A9P7EYY9_9AGAM</name>
<evidence type="ECO:0000256" key="1">
    <source>
        <dbReference type="SAM" id="MobiDB-lite"/>
    </source>
</evidence>
<keyword evidence="2" id="KW-0732">Signal</keyword>
<evidence type="ECO:0000313" key="3">
    <source>
        <dbReference type="EMBL" id="KAG2096107.1"/>
    </source>
</evidence>
<feature type="signal peptide" evidence="2">
    <location>
        <begin position="1"/>
        <end position="21"/>
    </location>
</feature>
<organism evidence="3 4">
    <name type="scientific">Suillus discolor</name>
    <dbReference type="NCBI Taxonomy" id="1912936"/>
    <lineage>
        <taxon>Eukaryota</taxon>
        <taxon>Fungi</taxon>
        <taxon>Dikarya</taxon>
        <taxon>Basidiomycota</taxon>
        <taxon>Agaricomycotina</taxon>
        <taxon>Agaricomycetes</taxon>
        <taxon>Agaricomycetidae</taxon>
        <taxon>Boletales</taxon>
        <taxon>Suillineae</taxon>
        <taxon>Suillaceae</taxon>
        <taxon>Suillus</taxon>
    </lineage>
</organism>
<comment type="caution">
    <text evidence="3">The sequence shown here is derived from an EMBL/GenBank/DDBJ whole genome shotgun (WGS) entry which is preliminary data.</text>
</comment>
<protein>
    <submittedName>
        <fullName evidence="3">Uncharacterized protein</fullName>
    </submittedName>
</protein>
<keyword evidence="4" id="KW-1185">Reference proteome</keyword>
<evidence type="ECO:0000313" key="4">
    <source>
        <dbReference type="Proteomes" id="UP000823399"/>
    </source>
</evidence>
<dbReference type="PANTHER" id="PTHR37487">
    <property type="entry name" value="CHROMOSOME 1, WHOLE GENOME SHOTGUN SEQUENCE"/>
    <property type="match status" value="1"/>
</dbReference>
<dbReference type="Proteomes" id="UP000823399">
    <property type="component" value="Unassembled WGS sequence"/>
</dbReference>
<evidence type="ECO:0000256" key="2">
    <source>
        <dbReference type="SAM" id="SignalP"/>
    </source>
</evidence>
<accession>A0A9P7EYY9</accession>
<dbReference type="PANTHER" id="PTHR37487:SF3">
    <property type="entry name" value="CLEAVAGE_POLYADENYLATION SPECIFICITY FACTOR A SUBUNIT N-TERMINAL DOMAIN-CONTAINING PROTEIN"/>
    <property type="match status" value="1"/>
</dbReference>
<feature type="region of interest" description="Disordered" evidence="1">
    <location>
        <begin position="120"/>
        <end position="141"/>
    </location>
</feature>
<feature type="chain" id="PRO_5040223184" evidence="2">
    <location>
        <begin position="22"/>
        <end position="183"/>
    </location>
</feature>
<proteinExistence type="predicted"/>
<dbReference type="OrthoDB" id="3259746at2759"/>